<dbReference type="Proteomes" id="UP001642540">
    <property type="component" value="Unassembled WGS sequence"/>
</dbReference>
<dbReference type="PROSITE" id="PS50088">
    <property type="entry name" value="ANK_REPEAT"/>
    <property type="match status" value="1"/>
</dbReference>
<evidence type="ECO:0000256" key="1">
    <source>
        <dbReference type="PROSITE-ProRule" id="PRU00023"/>
    </source>
</evidence>
<evidence type="ECO:0000313" key="3">
    <source>
        <dbReference type="Proteomes" id="UP001642540"/>
    </source>
</evidence>
<keyword evidence="3" id="KW-1185">Reference proteome</keyword>
<dbReference type="PROSITE" id="PS50297">
    <property type="entry name" value="ANK_REP_REGION"/>
    <property type="match status" value="1"/>
</dbReference>
<gene>
    <name evidence="2" type="ORF">ODALV1_LOCUS10842</name>
</gene>
<dbReference type="SUPFAM" id="SSF48403">
    <property type="entry name" value="Ankyrin repeat"/>
    <property type="match status" value="1"/>
</dbReference>
<reference evidence="2 3" key="1">
    <citation type="submission" date="2024-08" db="EMBL/GenBank/DDBJ databases">
        <authorList>
            <person name="Cucini C."/>
            <person name="Frati F."/>
        </authorList>
    </citation>
    <scope>NUCLEOTIDE SEQUENCE [LARGE SCALE GENOMIC DNA]</scope>
</reference>
<protein>
    <submittedName>
        <fullName evidence="2">Uncharacterized protein</fullName>
    </submittedName>
</protein>
<dbReference type="InterPro" id="IPR036770">
    <property type="entry name" value="Ankyrin_rpt-contain_sf"/>
</dbReference>
<feature type="repeat" description="ANK" evidence="1">
    <location>
        <begin position="106"/>
        <end position="138"/>
    </location>
</feature>
<organism evidence="2 3">
    <name type="scientific">Orchesella dallaii</name>
    <dbReference type="NCBI Taxonomy" id="48710"/>
    <lineage>
        <taxon>Eukaryota</taxon>
        <taxon>Metazoa</taxon>
        <taxon>Ecdysozoa</taxon>
        <taxon>Arthropoda</taxon>
        <taxon>Hexapoda</taxon>
        <taxon>Collembola</taxon>
        <taxon>Entomobryomorpha</taxon>
        <taxon>Entomobryoidea</taxon>
        <taxon>Orchesellidae</taxon>
        <taxon>Orchesellinae</taxon>
        <taxon>Orchesella</taxon>
    </lineage>
</organism>
<evidence type="ECO:0000313" key="2">
    <source>
        <dbReference type="EMBL" id="CAL8101438.1"/>
    </source>
</evidence>
<name>A0ABP1QFL0_9HEXA</name>
<dbReference type="EMBL" id="CAXLJM020000033">
    <property type="protein sequence ID" value="CAL8101438.1"/>
    <property type="molecule type" value="Genomic_DNA"/>
</dbReference>
<proteinExistence type="predicted"/>
<dbReference type="Gene3D" id="1.25.40.20">
    <property type="entry name" value="Ankyrin repeat-containing domain"/>
    <property type="match status" value="1"/>
</dbReference>
<comment type="caution">
    <text evidence="2">The sequence shown here is derived from an EMBL/GenBank/DDBJ whole genome shotgun (WGS) entry which is preliminary data.</text>
</comment>
<dbReference type="InterPro" id="IPR002110">
    <property type="entry name" value="Ankyrin_rpt"/>
</dbReference>
<keyword evidence="1" id="KW-0040">ANK repeat</keyword>
<sequence>MLEGYNRPLPNFCVILMEADLNHVLFSSFFGGSYNCPTLQVDGRLYPVDTYYLKHILEMMKYESSDKMNPRQSDERTIIYNQMVENLQNMKLMSSKAPSCNGHSTAGVTMLMAAAVRGEIEWAEKLLTYGADLNIKSKYEDYELSASDWA</sequence>
<accession>A0ABP1QFL0</accession>